<evidence type="ECO:0000313" key="4">
    <source>
        <dbReference type="RefSeq" id="XP_019629058.1"/>
    </source>
</evidence>
<dbReference type="Proteomes" id="UP000515135">
    <property type="component" value="Unplaced"/>
</dbReference>
<dbReference type="AlphaFoldDB" id="A0A6P4YXP8"/>
<dbReference type="Gene3D" id="1.20.1280.50">
    <property type="match status" value="1"/>
</dbReference>
<keyword evidence="3" id="KW-1185">Reference proteome</keyword>
<dbReference type="KEGG" id="bbel:109473591"/>
<dbReference type="SUPFAM" id="SSF81383">
    <property type="entry name" value="F-box domain"/>
    <property type="match status" value="1"/>
</dbReference>
<feature type="domain" description="F-box" evidence="2">
    <location>
        <begin position="110"/>
        <end position="156"/>
    </location>
</feature>
<feature type="compositionally biased region" description="Basic and acidic residues" evidence="1">
    <location>
        <begin position="48"/>
        <end position="58"/>
    </location>
</feature>
<dbReference type="GeneID" id="109473591"/>
<evidence type="ECO:0000313" key="3">
    <source>
        <dbReference type="Proteomes" id="UP000515135"/>
    </source>
</evidence>
<feature type="compositionally biased region" description="Basic residues" evidence="1">
    <location>
        <begin position="11"/>
        <end position="22"/>
    </location>
</feature>
<dbReference type="SMART" id="SM00256">
    <property type="entry name" value="FBOX"/>
    <property type="match status" value="1"/>
</dbReference>
<protein>
    <submittedName>
        <fullName evidence="4">F-box only protein 15-like isoform X1</fullName>
    </submittedName>
</protein>
<gene>
    <name evidence="4" type="primary">LOC109473591</name>
</gene>
<dbReference type="InterPro" id="IPR036047">
    <property type="entry name" value="F-box-like_dom_sf"/>
</dbReference>
<dbReference type="InterPro" id="IPR001810">
    <property type="entry name" value="F-box_dom"/>
</dbReference>
<dbReference type="GO" id="GO:0019005">
    <property type="term" value="C:SCF ubiquitin ligase complex"/>
    <property type="evidence" value="ECO:0007669"/>
    <property type="project" value="TreeGrafter"/>
</dbReference>
<dbReference type="Pfam" id="PF12937">
    <property type="entry name" value="F-box-like"/>
    <property type="match status" value="1"/>
</dbReference>
<dbReference type="OrthoDB" id="3219396at2759"/>
<organism evidence="3 4">
    <name type="scientific">Branchiostoma belcheri</name>
    <name type="common">Amphioxus</name>
    <dbReference type="NCBI Taxonomy" id="7741"/>
    <lineage>
        <taxon>Eukaryota</taxon>
        <taxon>Metazoa</taxon>
        <taxon>Chordata</taxon>
        <taxon>Cephalochordata</taxon>
        <taxon>Leptocardii</taxon>
        <taxon>Amphioxiformes</taxon>
        <taxon>Branchiostomatidae</taxon>
        <taxon>Branchiostoma</taxon>
    </lineage>
</organism>
<sequence>MAHSCKEGLHNLHRTTLLRKTRDHTMSTKMSTQQQHVDKLSSYLKSHKLSDDTADKSRPSSSQRQMISRGASGGTGKAQTARTGSPARRPGDTSVNTTKTSTLRMHLAKKLCIQNMPDEILLRVFSFLNAGALLLAATVCKKWYSLAHDNFIWRLQYRIHVELGGLDKLEKKEPHVPPDGQLAPGYWQKQAISRLVAARNNRIPKIVKSRNPNTCMPVHLQQGITAIGTKWYVCLVEGNNRKEHNFAANDAIYSKFSHSLRWYDLSFPPIRSIRYIRLYGVTPVFYGRDGLGSKNCPRTRSLMQTIELSWSQLQDRTPDVQDDLVNVYFMEEGFIVAVWKDGGELAFINCIVHNHHLLQRSVLGSSTTCYPHMVHGHQRDELSKHPGLSRYDCLVSLRNHRKVFLEEYEVSAYTTRDKVANGFASFEVLKDWNAADKEFYLRWKTELFKGELKDAFIVDTVMMDDNRQVFWTLCAPTKLVKMELAEVRALVKSGQIWGGTNLPFLFRRPKDPRSFDAGENCWSFEAANSLGKVTGKVIWDEERERYQVFQVYFHIATKLINMVFGTNYD</sequence>
<accession>A0A6P4YXP8</accession>
<dbReference type="PROSITE" id="PS50181">
    <property type="entry name" value="FBOX"/>
    <property type="match status" value="1"/>
</dbReference>
<evidence type="ECO:0000256" key="1">
    <source>
        <dbReference type="SAM" id="MobiDB-lite"/>
    </source>
</evidence>
<feature type="region of interest" description="Disordered" evidence="1">
    <location>
        <begin position="1"/>
        <end position="100"/>
    </location>
</feature>
<name>A0A6P4YXP8_BRABE</name>
<dbReference type="RefSeq" id="XP_019629058.1">
    <property type="nucleotide sequence ID" value="XM_019773499.1"/>
</dbReference>
<reference evidence="4" key="1">
    <citation type="submission" date="2025-08" db="UniProtKB">
        <authorList>
            <consortium name="RefSeq"/>
        </authorList>
    </citation>
    <scope>IDENTIFICATION</scope>
    <source>
        <tissue evidence="4">Gonad</tissue>
    </source>
</reference>
<feature type="compositionally biased region" description="Basic and acidic residues" evidence="1">
    <location>
        <begin position="1"/>
        <end position="10"/>
    </location>
</feature>
<dbReference type="PANTHER" id="PTHR46731:SF1">
    <property type="entry name" value="F-BOX ONLY PROTEIN 15"/>
    <property type="match status" value="1"/>
</dbReference>
<dbReference type="PANTHER" id="PTHR46731">
    <property type="entry name" value="F-BOX ONLY PROTEIN 15"/>
    <property type="match status" value="1"/>
</dbReference>
<proteinExistence type="predicted"/>
<evidence type="ECO:0000259" key="2">
    <source>
        <dbReference type="PROSITE" id="PS50181"/>
    </source>
</evidence>